<dbReference type="PRINTS" id="PR00344">
    <property type="entry name" value="BCTRLSENSOR"/>
</dbReference>
<keyword evidence="4" id="KW-0597">Phosphoprotein</keyword>
<comment type="subcellular location">
    <subcellularLocation>
        <location evidence="2">Membrane</location>
    </subcellularLocation>
</comment>
<dbReference type="Gene3D" id="3.30.565.10">
    <property type="entry name" value="Histidine kinase-like ATPase, C-terminal domain"/>
    <property type="match status" value="1"/>
</dbReference>
<dbReference type="Pfam" id="PF00672">
    <property type="entry name" value="HAMP"/>
    <property type="match status" value="1"/>
</dbReference>
<evidence type="ECO:0000256" key="7">
    <source>
        <dbReference type="ARBA" id="ARBA00023012"/>
    </source>
</evidence>
<dbReference type="PROSITE" id="PS50885">
    <property type="entry name" value="HAMP"/>
    <property type="match status" value="1"/>
</dbReference>
<dbReference type="PANTHER" id="PTHR45453">
    <property type="entry name" value="PHOSPHATE REGULON SENSOR PROTEIN PHOR"/>
    <property type="match status" value="1"/>
</dbReference>
<dbReference type="Proteomes" id="UP000037043">
    <property type="component" value="Unassembled WGS sequence"/>
</dbReference>
<evidence type="ECO:0000256" key="3">
    <source>
        <dbReference type="ARBA" id="ARBA00012438"/>
    </source>
</evidence>
<dbReference type="PROSITE" id="PS50109">
    <property type="entry name" value="HIS_KIN"/>
    <property type="match status" value="1"/>
</dbReference>
<feature type="coiled-coil region" evidence="9">
    <location>
        <begin position="245"/>
        <end position="275"/>
    </location>
</feature>
<evidence type="ECO:0000256" key="1">
    <source>
        <dbReference type="ARBA" id="ARBA00000085"/>
    </source>
</evidence>
<proteinExistence type="predicted"/>
<comment type="caution">
    <text evidence="13">The sequence shown here is derived from an EMBL/GenBank/DDBJ whole genome shotgun (WGS) entry which is preliminary data.</text>
</comment>
<dbReference type="AlphaFoldDB" id="A0A0L6ZCD3"/>
<comment type="catalytic activity">
    <reaction evidence="1">
        <text>ATP + protein L-histidine = ADP + protein N-phospho-L-histidine.</text>
        <dbReference type="EC" id="2.7.13.3"/>
    </reaction>
</comment>
<dbReference type="STRING" id="36844.SAMN04488501_103250"/>
<evidence type="ECO:0000256" key="6">
    <source>
        <dbReference type="ARBA" id="ARBA00022777"/>
    </source>
</evidence>
<dbReference type="RefSeq" id="WP_052220346.1">
    <property type="nucleotide sequence ID" value="NZ_LHUR01000012.1"/>
</dbReference>
<dbReference type="GO" id="GO:0000155">
    <property type="term" value="F:phosphorelay sensor kinase activity"/>
    <property type="evidence" value="ECO:0007669"/>
    <property type="project" value="InterPro"/>
</dbReference>
<dbReference type="SMART" id="SM00304">
    <property type="entry name" value="HAMP"/>
    <property type="match status" value="1"/>
</dbReference>
<keyword evidence="7" id="KW-0902">Two-component regulatory system</keyword>
<keyword evidence="10" id="KW-0812">Transmembrane</keyword>
<dbReference type="FunFam" id="3.30.565.10:FF:000006">
    <property type="entry name" value="Sensor histidine kinase WalK"/>
    <property type="match status" value="1"/>
</dbReference>
<dbReference type="CDD" id="cd06225">
    <property type="entry name" value="HAMP"/>
    <property type="match status" value="1"/>
</dbReference>
<evidence type="ECO:0000256" key="9">
    <source>
        <dbReference type="SAM" id="Coils"/>
    </source>
</evidence>
<keyword evidence="9" id="KW-0175">Coiled coil</keyword>
<evidence type="ECO:0000259" key="12">
    <source>
        <dbReference type="PROSITE" id="PS50885"/>
    </source>
</evidence>
<evidence type="ECO:0000313" key="13">
    <source>
        <dbReference type="EMBL" id="KOA20612.1"/>
    </source>
</evidence>
<dbReference type="GO" id="GO:0005886">
    <property type="term" value="C:plasma membrane"/>
    <property type="evidence" value="ECO:0007669"/>
    <property type="project" value="TreeGrafter"/>
</dbReference>
<dbReference type="SUPFAM" id="SSF47384">
    <property type="entry name" value="Homodimeric domain of signal transducing histidine kinase"/>
    <property type="match status" value="1"/>
</dbReference>
<dbReference type="InterPro" id="IPR004358">
    <property type="entry name" value="Sig_transdc_His_kin-like_C"/>
</dbReference>
<dbReference type="SMART" id="SM00388">
    <property type="entry name" value="HisKA"/>
    <property type="match status" value="1"/>
</dbReference>
<dbReference type="EMBL" id="LHUR01000012">
    <property type="protein sequence ID" value="KOA20612.1"/>
    <property type="molecule type" value="Genomic_DNA"/>
</dbReference>
<reference evidence="14" key="1">
    <citation type="submission" date="2015-08" db="EMBL/GenBank/DDBJ databases">
        <title>Genome sequence of the strict anaerobe Clostridium homopropionicum LuHBu1 (DSM 5847T).</title>
        <authorList>
            <person name="Poehlein A."/>
            <person name="Beck M."/>
            <person name="Schiel-Bengelsdorf B."/>
            <person name="Bengelsdorf F.R."/>
            <person name="Daniel R."/>
            <person name="Duerre P."/>
        </authorList>
    </citation>
    <scope>NUCLEOTIDE SEQUENCE [LARGE SCALE GENOMIC DNA]</scope>
    <source>
        <strain evidence="14">DSM 5847</strain>
    </source>
</reference>
<evidence type="ECO:0000256" key="4">
    <source>
        <dbReference type="ARBA" id="ARBA00022553"/>
    </source>
</evidence>
<feature type="transmembrane region" description="Helical" evidence="10">
    <location>
        <begin position="7"/>
        <end position="27"/>
    </location>
</feature>
<dbReference type="PANTHER" id="PTHR45453:SF3">
    <property type="entry name" value="HISTIDINE KINASE"/>
    <property type="match status" value="1"/>
</dbReference>
<dbReference type="InterPro" id="IPR003661">
    <property type="entry name" value="HisK_dim/P_dom"/>
</dbReference>
<dbReference type="InterPro" id="IPR003660">
    <property type="entry name" value="HAMP_dom"/>
</dbReference>
<keyword evidence="14" id="KW-1185">Reference proteome</keyword>
<accession>A0A0L6ZCD3</accession>
<dbReference type="SMART" id="SM00387">
    <property type="entry name" value="HATPase_c"/>
    <property type="match status" value="1"/>
</dbReference>
<evidence type="ECO:0000256" key="10">
    <source>
        <dbReference type="SAM" id="Phobius"/>
    </source>
</evidence>
<organism evidence="13 14">
    <name type="scientific">Clostridium homopropionicum DSM 5847</name>
    <dbReference type="NCBI Taxonomy" id="1121318"/>
    <lineage>
        <taxon>Bacteria</taxon>
        <taxon>Bacillati</taxon>
        <taxon>Bacillota</taxon>
        <taxon>Clostridia</taxon>
        <taxon>Eubacteriales</taxon>
        <taxon>Clostridiaceae</taxon>
        <taxon>Clostridium</taxon>
    </lineage>
</organism>
<dbReference type="InterPro" id="IPR036097">
    <property type="entry name" value="HisK_dim/P_sf"/>
</dbReference>
<evidence type="ECO:0000256" key="2">
    <source>
        <dbReference type="ARBA" id="ARBA00004370"/>
    </source>
</evidence>
<dbReference type="CDD" id="cd00082">
    <property type="entry name" value="HisKA"/>
    <property type="match status" value="1"/>
</dbReference>
<dbReference type="FunFam" id="1.10.287.130:FF:000001">
    <property type="entry name" value="Two-component sensor histidine kinase"/>
    <property type="match status" value="1"/>
</dbReference>
<dbReference type="Pfam" id="PF02518">
    <property type="entry name" value="HATPase_c"/>
    <property type="match status" value="1"/>
</dbReference>
<dbReference type="Pfam" id="PF00512">
    <property type="entry name" value="HisKA"/>
    <property type="match status" value="1"/>
</dbReference>
<name>A0A0L6ZCD3_9CLOT</name>
<dbReference type="Gene3D" id="1.10.287.130">
    <property type="match status" value="1"/>
</dbReference>
<evidence type="ECO:0000256" key="8">
    <source>
        <dbReference type="ARBA" id="ARBA00023136"/>
    </source>
</evidence>
<dbReference type="InterPro" id="IPR050351">
    <property type="entry name" value="BphY/WalK/GraS-like"/>
</dbReference>
<gene>
    <name evidence="13" type="primary">phoR_1</name>
    <name evidence="13" type="ORF">CLHOM_07540</name>
</gene>
<dbReference type="GO" id="GO:0016036">
    <property type="term" value="P:cellular response to phosphate starvation"/>
    <property type="evidence" value="ECO:0007669"/>
    <property type="project" value="TreeGrafter"/>
</dbReference>
<dbReference type="GO" id="GO:0004721">
    <property type="term" value="F:phosphoprotein phosphatase activity"/>
    <property type="evidence" value="ECO:0007669"/>
    <property type="project" value="TreeGrafter"/>
</dbReference>
<keyword evidence="6" id="KW-0418">Kinase</keyword>
<protein>
    <recommendedName>
        <fullName evidence="3">histidine kinase</fullName>
        <ecNumber evidence="3">2.7.13.3</ecNumber>
    </recommendedName>
</protein>
<feature type="domain" description="HAMP" evidence="12">
    <location>
        <begin position="201"/>
        <end position="253"/>
    </location>
</feature>
<keyword evidence="8 10" id="KW-0472">Membrane</keyword>
<dbReference type="PATRIC" id="fig|1121318.3.peg.758"/>
<keyword evidence="5 13" id="KW-0808">Transferase</keyword>
<dbReference type="Gene3D" id="6.10.340.10">
    <property type="match status" value="1"/>
</dbReference>
<feature type="domain" description="Histidine kinase" evidence="11">
    <location>
        <begin position="282"/>
        <end position="501"/>
    </location>
</feature>
<dbReference type="InterPro" id="IPR036890">
    <property type="entry name" value="HATPase_C_sf"/>
</dbReference>
<feature type="transmembrane region" description="Helical" evidence="10">
    <location>
        <begin position="180"/>
        <end position="199"/>
    </location>
</feature>
<dbReference type="SUPFAM" id="SSF158472">
    <property type="entry name" value="HAMP domain-like"/>
    <property type="match status" value="1"/>
</dbReference>
<dbReference type="SUPFAM" id="SSF55874">
    <property type="entry name" value="ATPase domain of HSP90 chaperone/DNA topoisomerase II/histidine kinase"/>
    <property type="match status" value="1"/>
</dbReference>
<dbReference type="InterPro" id="IPR005467">
    <property type="entry name" value="His_kinase_dom"/>
</dbReference>
<keyword evidence="10" id="KW-1133">Transmembrane helix</keyword>
<sequence length="501" mass="57782">MKKKIAIKLFIITVIFFIIFITTQLLFQSLFFQNFYTDRKTKILSKNLESFSKDYVKNIGNIDKTLENIKSFEENNNAKIVILESNGLLSYITDGQEMRESIKVKMVKDIIRQWTSDPEAFKDLQKKGETVTYIFNDREYNIKNIVTIEPIIFNNIPGKVIFAVSSLQSVEEAVAVMKEFYTYIYIAALVLIVLMSFIYSKIISKPLIHLNEKALKMASLDFTEKCSVESEDEIGNLGRTLNFLSDNLSSALKGLQDSNDKLKKDIEKEKQLEEMRKEFVASVSHELKTPISLIAGYAEGIKDHIVKEEDKDYYMDVIIDEAERMSCLVSDMLELSRLESGTVKINKEPFFIDKTINKIIKKLEGIKEDYNKGIKIEKSLEENLEAFGEENKIEEVITNFLTNALRHTKEEGYIFVRAKGDKAKHNIIVEIENQGEQIPEEEIEKIWDRFYKLDKSRNREAGGTGLGLAIVKNILILHDSEYGVVNTESGVKFYFIMKRNR</sequence>
<dbReference type="EC" id="2.7.13.3" evidence="3"/>
<evidence type="ECO:0000313" key="14">
    <source>
        <dbReference type="Proteomes" id="UP000037043"/>
    </source>
</evidence>
<evidence type="ECO:0000259" key="11">
    <source>
        <dbReference type="PROSITE" id="PS50109"/>
    </source>
</evidence>
<evidence type="ECO:0000256" key="5">
    <source>
        <dbReference type="ARBA" id="ARBA00022679"/>
    </source>
</evidence>
<dbReference type="InterPro" id="IPR003594">
    <property type="entry name" value="HATPase_dom"/>
</dbReference>